<accession>A0A6S6U626</accession>
<proteinExistence type="predicted"/>
<gene>
    <name evidence="1" type="ORF">HELGO_WM48115</name>
</gene>
<reference evidence="1" key="1">
    <citation type="submission" date="2020-01" db="EMBL/GenBank/DDBJ databases">
        <authorList>
            <person name="Meier V. D."/>
            <person name="Meier V D."/>
        </authorList>
    </citation>
    <scope>NUCLEOTIDE SEQUENCE</scope>
    <source>
        <strain evidence="1">HLG_WM_MAG_10</strain>
    </source>
</reference>
<sequence length="137" mass="15766">MEKISFPPYVEIIWLEDVNAVQAKWTELHLSLEKFKEVTDAVMKMLLSHNSTIWIADQYNSEGVFNKKIIDFITNELVGDAVTNYGIKLVLTVAPRVKGISSLNTRRWLGDVQEMVDFTMASFATIEDCKQWIHDNK</sequence>
<name>A0A6S6U626_9BACT</name>
<dbReference type="AlphaFoldDB" id="A0A6S6U626"/>
<dbReference type="EMBL" id="CACVAQ010000341">
    <property type="protein sequence ID" value="CAA6824203.1"/>
    <property type="molecule type" value="Genomic_DNA"/>
</dbReference>
<evidence type="ECO:0000313" key="1">
    <source>
        <dbReference type="EMBL" id="CAA6824203.1"/>
    </source>
</evidence>
<protein>
    <recommendedName>
        <fullName evidence="2">STAS/SEC14 domain-containing protein</fullName>
    </recommendedName>
</protein>
<evidence type="ECO:0008006" key="2">
    <source>
        <dbReference type="Google" id="ProtNLM"/>
    </source>
</evidence>
<organism evidence="1">
    <name type="scientific">uncultured Aureispira sp</name>
    <dbReference type="NCBI Taxonomy" id="1331704"/>
    <lineage>
        <taxon>Bacteria</taxon>
        <taxon>Pseudomonadati</taxon>
        <taxon>Bacteroidota</taxon>
        <taxon>Saprospiria</taxon>
        <taxon>Saprospirales</taxon>
        <taxon>Saprospiraceae</taxon>
        <taxon>Aureispira</taxon>
        <taxon>environmental samples</taxon>
    </lineage>
</organism>